<dbReference type="Pfam" id="PF13166">
    <property type="entry name" value="AAA_13"/>
    <property type="match status" value="1"/>
</dbReference>
<sequence>MHSVGTDDDDTAQRRQKRGRNIVYLGNFEKYSEEIERVNSLKVAISEKNRLFLQTEQSKVVGLLTGHGISAEELLGKKTEIQKLNKDNLQKNKEQFTKQQTDFDKIEKNLKDKSKIASLSLLSEVKKTFNLKIDVIGEEREKEINLDPPALFSFTVSKGVQQTLHKIAHKKDFVQRGLSLLTNKMTDCPFCEQKIKNGDYAQIIKDYQEIFDENFANEENNIRTLLLKYKNILDGLRDLQPSSDNLNRLNQAKPFITAGEELPQLAITDSEKELIKTEINLVLEKDKKILDKIDGSNIEQVKTIIESANILIEKYDEAVKKINEEIKQLQKDSLAGKLDTRKEEIQKEITRLKDEIFFIENKDSFEKYFEVIKKKDKNDKIVESLERIYQALKTKIVEQFGKFVEDYFELIKGFVKEISPSMEILNINGQATYDRRNTQDPAQCGFSVKYNGEDCAGSLSEGEKQVIALAFFFADLRKHSDKNKVVVLDDPITSFDAGKRKSTAELIQKETKDFNQLFVFTCDPLFREYCLKQITGERNFYYIFKTKGSSSIHYAPKDKETIYASFETEFKDIESVAGSNENVVIYGQKLRFCLETKIKEDYFGYSEDKLSNMIEKVTGKGKSKFNKLIDNKDKILQIYGYCNTGGLAHYPKDGATSWNELNDKIKQYLSLEL</sequence>
<reference evidence="3 4" key="1">
    <citation type="journal article" date="2016" name="Nat. Commun.">
        <title>Thousands of microbial genomes shed light on interconnected biogeochemical processes in an aquifer system.</title>
        <authorList>
            <person name="Anantharaman K."/>
            <person name="Brown C.T."/>
            <person name="Hug L.A."/>
            <person name="Sharon I."/>
            <person name="Castelle C.J."/>
            <person name="Probst A.J."/>
            <person name="Thomas B.C."/>
            <person name="Singh A."/>
            <person name="Wilkins M.J."/>
            <person name="Karaoz U."/>
            <person name="Brodie E.L."/>
            <person name="Williams K.H."/>
            <person name="Hubbard S.S."/>
            <person name="Banfield J.F."/>
        </authorList>
    </citation>
    <scope>NUCLEOTIDE SEQUENCE [LARGE SCALE GENOMIC DNA]</scope>
</reference>
<dbReference type="Gene3D" id="3.40.50.300">
    <property type="entry name" value="P-loop containing nucleotide triphosphate hydrolases"/>
    <property type="match status" value="1"/>
</dbReference>
<dbReference type="SUPFAM" id="SSF52540">
    <property type="entry name" value="P-loop containing nucleoside triphosphate hydrolases"/>
    <property type="match status" value="1"/>
</dbReference>
<dbReference type="InterPro" id="IPR026866">
    <property type="entry name" value="CR006_AAA"/>
</dbReference>
<dbReference type="PANTHER" id="PTHR32114:SF2">
    <property type="entry name" value="ABC TRANSPORTER ABCH.3"/>
    <property type="match status" value="1"/>
</dbReference>
<name>A0A1F8ECK7_9BACT</name>
<accession>A0A1F8ECK7</accession>
<organism evidence="3 4">
    <name type="scientific">Candidatus Yanofskybacteria bacterium RIFCSPHIGHO2_01_FULL_41_26</name>
    <dbReference type="NCBI Taxonomy" id="1802661"/>
    <lineage>
        <taxon>Bacteria</taxon>
        <taxon>Candidatus Yanofskyibacteriota</taxon>
    </lineage>
</organism>
<dbReference type="Proteomes" id="UP000176893">
    <property type="component" value="Unassembled WGS sequence"/>
</dbReference>
<feature type="domain" description="Protein CR006 P-loop" evidence="2">
    <location>
        <begin position="16"/>
        <end position="628"/>
    </location>
</feature>
<feature type="coiled-coil region" evidence="1">
    <location>
        <begin position="305"/>
        <end position="362"/>
    </location>
</feature>
<evidence type="ECO:0000313" key="3">
    <source>
        <dbReference type="EMBL" id="OGM98563.1"/>
    </source>
</evidence>
<keyword evidence="1" id="KW-0175">Coiled coil</keyword>
<comment type="caution">
    <text evidence="3">The sequence shown here is derived from an EMBL/GenBank/DDBJ whole genome shotgun (WGS) entry which is preliminary data.</text>
</comment>
<protein>
    <recommendedName>
        <fullName evidence="2">Protein CR006 P-loop domain-containing protein</fullName>
    </recommendedName>
</protein>
<dbReference type="InterPro" id="IPR027417">
    <property type="entry name" value="P-loop_NTPase"/>
</dbReference>
<proteinExistence type="predicted"/>
<gene>
    <name evidence="3" type="ORF">A2649_01975</name>
</gene>
<dbReference type="PANTHER" id="PTHR32114">
    <property type="entry name" value="ABC TRANSPORTER ABCH.3"/>
    <property type="match status" value="1"/>
</dbReference>
<dbReference type="STRING" id="1802661.A2649_01975"/>
<evidence type="ECO:0000256" key="1">
    <source>
        <dbReference type="SAM" id="Coils"/>
    </source>
</evidence>
<dbReference type="AlphaFoldDB" id="A0A1F8ECK7"/>
<evidence type="ECO:0000313" key="4">
    <source>
        <dbReference type="Proteomes" id="UP000176893"/>
    </source>
</evidence>
<evidence type="ECO:0000259" key="2">
    <source>
        <dbReference type="Pfam" id="PF13166"/>
    </source>
</evidence>
<dbReference type="EMBL" id="MGJB01000013">
    <property type="protein sequence ID" value="OGM98563.1"/>
    <property type="molecule type" value="Genomic_DNA"/>
</dbReference>